<dbReference type="OrthoDB" id="581915at2"/>
<evidence type="ECO:0000313" key="3">
    <source>
        <dbReference type="Proteomes" id="UP000320055"/>
    </source>
</evidence>
<dbReference type="RefSeq" id="WP_144863187.1">
    <property type="nucleotide sequence ID" value="NZ_LR213768.1"/>
</dbReference>
<feature type="signal peptide" evidence="1">
    <location>
        <begin position="1"/>
        <end position="25"/>
    </location>
</feature>
<dbReference type="EMBL" id="CAACVJ010000223">
    <property type="protein sequence ID" value="VEP14968.1"/>
    <property type="molecule type" value="Genomic_DNA"/>
</dbReference>
<proteinExistence type="predicted"/>
<organism evidence="2 3">
    <name type="scientific">Hyella patelloides LEGE 07179</name>
    <dbReference type="NCBI Taxonomy" id="945734"/>
    <lineage>
        <taxon>Bacteria</taxon>
        <taxon>Bacillati</taxon>
        <taxon>Cyanobacteriota</taxon>
        <taxon>Cyanophyceae</taxon>
        <taxon>Pleurocapsales</taxon>
        <taxon>Hyellaceae</taxon>
        <taxon>Hyella</taxon>
    </lineage>
</organism>
<feature type="chain" id="PRO_5022069168" evidence="1">
    <location>
        <begin position="26"/>
        <end position="182"/>
    </location>
</feature>
<accession>A0A563VU82</accession>
<protein>
    <submittedName>
        <fullName evidence="2">Uncharacterized protein</fullName>
    </submittedName>
</protein>
<dbReference type="InterPro" id="IPR025478">
    <property type="entry name" value="COP23"/>
</dbReference>
<reference evidence="2 3" key="1">
    <citation type="submission" date="2019-01" db="EMBL/GenBank/DDBJ databases">
        <authorList>
            <person name="Brito A."/>
        </authorList>
    </citation>
    <scope>NUCLEOTIDE SEQUENCE [LARGE SCALE GENOMIC DNA]</scope>
    <source>
        <strain evidence="2">1</strain>
    </source>
</reference>
<gene>
    <name evidence="2" type="ORF">H1P_30044</name>
</gene>
<name>A0A563VU82_9CYAN</name>
<dbReference type="Proteomes" id="UP000320055">
    <property type="component" value="Unassembled WGS sequence"/>
</dbReference>
<keyword evidence="1" id="KW-0732">Signal</keyword>
<dbReference type="Pfam" id="PF14218">
    <property type="entry name" value="COP23"/>
    <property type="match status" value="1"/>
</dbReference>
<dbReference type="AlphaFoldDB" id="A0A563VU82"/>
<evidence type="ECO:0000256" key="1">
    <source>
        <dbReference type="SAM" id="SignalP"/>
    </source>
</evidence>
<sequence>MNIKRLSSVAAISAIALGSAIPALAETSTPSKVTFSCEVSNGIPTTILQAEDTQRTIFNWESDRLSQSKNPLKLCNDVTAKLNNYSANQSHDLSKLTFKADVQSQLPTICATDDPAACNTVLFTLSPTEQPEIVANSVLNDILDKSLQSDNQTNDGRRGLQSVSHSIDIWELILGRKVIKTF</sequence>
<evidence type="ECO:0000313" key="2">
    <source>
        <dbReference type="EMBL" id="VEP14968.1"/>
    </source>
</evidence>
<keyword evidence="3" id="KW-1185">Reference proteome</keyword>